<gene>
    <name evidence="1" type="ORF">OIE73_03415</name>
</gene>
<dbReference type="Proteomes" id="UP001335325">
    <property type="component" value="Chromosome"/>
</dbReference>
<dbReference type="RefSeq" id="WP_326751190.1">
    <property type="nucleotide sequence ID" value="NZ_CP109134.1"/>
</dbReference>
<keyword evidence="2" id="KW-1185">Reference proteome</keyword>
<reference evidence="1 2" key="1">
    <citation type="submission" date="2022-10" db="EMBL/GenBank/DDBJ databases">
        <title>The complete genomes of actinobacterial strains from the NBC collection.</title>
        <authorList>
            <person name="Joergensen T.S."/>
            <person name="Alvarez Arevalo M."/>
            <person name="Sterndorff E.B."/>
            <person name="Faurdal D."/>
            <person name="Vuksanovic O."/>
            <person name="Mourched A.-S."/>
            <person name="Charusanti P."/>
            <person name="Shaw S."/>
            <person name="Blin K."/>
            <person name="Weber T."/>
        </authorList>
    </citation>
    <scope>NUCLEOTIDE SEQUENCE [LARGE SCALE GENOMIC DNA]</scope>
    <source>
        <strain evidence="1 2">NBC 01753</strain>
    </source>
</reference>
<evidence type="ECO:0000313" key="2">
    <source>
        <dbReference type="Proteomes" id="UP001335325"/>
    </source>
</evidence>
<name>A0ABZ1GHU8_9ACTN</name>
<dbReference type="GeneID" id="91541587"/>
<protein>
    <submittedName>
        <fullName evidence="1">Uncharacterized protein</fullName>
    </submittedName>
</protein>
<dbReference type="EMBL" id="CP109134">
    <property type="protein sequence ID" value="WSD04896.1"/>
    <property type="molecule type" value="Genomic_DNA"/>
</dbReference>
<organism evidence="1 2">
    <name type="scientific">Streptomyces hirsutus</name>
    <dbReference type="NCBI Taxonomy" id="35620"/>
    <lineage>
        <taxon>Bacteria</taxon>
        <taxon>Bacillati</taxon>
        <taxon>Actinomycetota</taxon>
        <taxon>Actinomycetes</taxon>
        <taxon>Kitasatosporales</taxon>
        <taxon>Streptomycetaceae</taxon>
        <taxon>Streptomyces</taxon>
    </lineage>
</organism>
<accession>A0ABZ1GHU8</accession>
<evidence type="ECO:0000313" key="1">
    <source>
        <dbReference type="EMBL" id="WSD04896.1"/>
    </source>
</evidence>
<sequence>MIEQIFFDAEDDVLRHAVTFYYGGHPYVISHQPTPEEPARREQPAPCCFALPVAQSGSRGPLARFPPMPHHL</sequence>
<proteinExistence type="predicted"/>